<sequence length="205" mass="20465">MTTLAFPLVPRTNPRQVLADLIPAEGSRARAVTRDVVLVVAVAALTALAAQVRVPLPFTPVPISGQTFAVLLGAAALGPVRGAAAQALYVAVGLIGVPVFTDGTSGTAVLFGATGGYLVGFVAAAVVVGALARRGLDRGVLGTVLAYAAGSLVIYAIGMPWLAAVAGLNAGEAFAMGVAPFLIGDAIKAAVAGALLPSAWRLTRR</sequence>
<dbReference type="InterPro" id="IPR003784">
    <property type="entry name" value="BioY"/>
</dbReference>
<evidence type="ECO:0000256" key="3">
    <source>
        <dbReference type="SAM" id="Phobius"/>
    </source>
</evidence>
<keyword evidence="5" id="KW-1185">Reference proteome</keyword>
<protein>
    <recommendedName>
        <fullName evidence="2">Biotin transporter</fullName>
    </recommendedName>
</protein>
<dbReference type="Proteomes" id="UP001501094">
    <property type="component" value="Unassembled WGS sequence"/>
</dbReference>
<accession>A0ABN2NBC8</accession>
<gene>
    <name evidence="4" type="ORF">GCM10009751_18840</name>
</gene>
<keyword evidence="2 3" id="KW-0472">Membrane</keyword>
<dbReference type="EMBL" id="BAAANL010000003">
    <property type="protein sequence ID" value="GAA1861402.1"/>
    <property type="molecule type" value="Genomic_DNA"/>
</dbReference>
<keyword evidence="3" id="KW-1133">Transmembrane helix</keyword>
<comment type="caution">
    <text evidence="4">The sequence shown here is derived from an EMBL/GenBank/DDBJ whole genome shotgun (WGS) entry which is preliminary data.</text>
</comment>
<evidence type="ECO:0000256" key="1">
    <source>
        <dbReference type="ARBA" id="ARBA00010692"/>
    </source>
</evidence>
<evidence type="ECO:0000313" key="4">
    <source>
        <dbReference type="EMBL" id="GAA1861402.1"/>
    </source>
</evidence>
<dbReference type="PIRSF" id="PIRSF016661">
    <property type="entry name" value="BioY"/>
    <property type="match status" value="1"/>
</dbReference>
<feature type="transmembrane region" description="Helical" evidence="3">
    <location>
        <begin position="174"/>
        <end position="196"/>
    </location>
</feature>
<dbReference type="Gene3D" id="1.10.1760.20">
    <property type="match status" value="1"/>
</dbReference>
<dbReference type="Pfam" id="PF02632">
    <property type="entry name" value="BioY"/>
    <property type="match status" value="1"/>
</dbReference>
<dbReference type="RefSeq" id="WP_344101934.1">
    <property type="nucleotide sequence ID" value="NZ_BAAANL010000003.1"/>
</dbReference>
<comment type="subcellular location">
    <subcellularLocation>
        <location evidence="2">Cell membrane</location>
        <topology evidence="2">Multi-pass membrane protein</topology>
    </subcellularLocation>
</comment>
<keyword evidence="3" id="KW-0812">Transmembrane</keyword>
<keyword evidence="2" id="KW-1003">Cell membrane</keyword>
<proteinExistence type="inferred from homology"/>
<keyword evidence="2" id="KW-0813">Transport</keyword>
<evidence type="ECO:0000256" key="2">
    <source>
        <dbReference type="PIRNR" id="PIRNR016661"/>
    </source>
</evidence>
<comment type="similarity">
    <text evidence="1 2">Belongs to the BioY family.</text>
</comment>
<feature type="transmembrane region" description="Helical" evidence="3">
    <location>
        <begin position="36"/>
        <end position="56"/>
    </location>
</feature>
<evidence type="ECO:0000313" key="5">
    <source>
        <dbReference type="Proteomes" id="UP001501094"/>
    </source>
</evidence>
<reference evidence="4 5" key="1">
    <citation type="journal article" date="2019" name="Int. J. Syst. Evol. Microbiol.">
        <title>The Global Catalogue of Microorganisms (GCM) 10K type strain sequencing project: providing services to taxonomists for standard genome sequencing and annotation.</title>
        <authorList>
            <consortium name="The Broad Institute Genomics Platform"/>
            <consortium name="The Broad Institute Genome Sequencing Center for Infectious Disease"/>
            <person name="Wu L."/>
            <person name="Ma J."/>
        </authorList>
    </citation>
    <scope>NUCLEOTIDE SEQUENCE [LARGE SCALE GENOMIC DNA]</scope>
    <source>
        <strain evidence="4 5">JCM 14326</strain>
    </source>
</reference>
<feature type="transmembrane region" description="Helical" evidence="3">
    <location>
        <begin position="68"/>
        <end position="96"/>
    </location>
</feature>
<dbReference type="PANTHER" id="PTHR34295">
    <property type="entry name" value="BIOTIN TRANSPORTER BIOY"/>
    <property type="match status" value="1"/>
</dbReference>
<feature type="transmembrane region" description="Helical" evidence="3">
    <location>
        <begin position="144"/>
        <end position="168"/>
    </location>
</feature>
<feature type="transmembrane region" description="Helical" evidence="3">
    <location>
        <begin position="108"/>
        <end position="132"/>
    </location>
</feature>
<dbReference type="PANTHER" id="PTHR34295:SF1">
    <property type="entry name" value="BIOTIN TRANSPORTER BIOY"/>
    <property type="match status" value="1"/>
</dbReference>
<organism evidence="4 5">
    <name type="scientific">Myceligenerans crystallogenes</name>
    <dbReference type="NCBI Taxonomy" id="316335"/>
    <lineage>
        <taxon>Bacteria</taxon>
        <taxon>Bacillati</taxon>
        <taxon>Actinomycetota</taxon>
        <taxon>Actinomycetes</taxon>
        <taxon>Micrococcales</taxon>
        <taxon>Promicromonosporaceae</taxon>
        <taxon>Myceligenerans</taxon>
    </lineage>
</organism>
<name>A0ABN2NBC8_9MICO</name>